<evidence type="ECO:0000313" key="1">
    <source>
        <dbReference type="EMBL" id="MPN43145.1"/>
    </source>
</evidence>
<comment type="caution">
    <text evidence="1">The sequence shown here is derived from an EMBL/GenBank/DDBJ whole genome shotgun (WGS) entry which is preliminary data.</text>
</comment>
<dbReference type="AlphaFoldDB" id="A0A645HVR0"/>
<gene>
    <name evidence="1" type="ORF">SDC9_190704</name>
</gene>
<dbReference type="EMBL" id="VSSQ01101358">
    <property type="protein sequence ID" value="MPN43145.1"/>
    <property type="molecule type" value="Genomic_DNA"/>
</dbReference>
<proteinExistence type="predicted"/>
<organism evidence="1">
    <name type="scientific">bioreactor metagenome</name>
    <dbReference type="NCBI Taxonomy" id="1076179"/>
    <lineage>
        <taxon>unclassified sequences</taxon>
        <taxon>metagenomes</taxon>
        <taxon>ecological metagenomes</taxon>
    </lineage>
</organism>
<reference evidence="1" key="1">
    <citation type="submission" date="2019-08" db="EMBL/GenBank/DDBJ databases">
        <authorList>
            <person name="Kucharzyk K."/>
            <person name="Murdoch R.W."/>
            <person name="Higgins S."/>
            <person name="Loffler F."/>
        </authorList>
    </citation>
    <scope>NUCLEOTIDE SEQUENCE</scope>
</reference>
<dbReference type="SUPFAM" id="SSF53850">
    <property type="entry name" value="Periplasmic binding protein-like II"/>
    <property type="match status" value="1"/>
</dbReference>
<name>A0A645HVR0_9ZZZZ</name>
<sequence length="178" mass="19551">MVMAPTLYTQFVAQSTLANNPEAVGFVPMPSTYTDEPIYDVSMTSNYAINAATQYPDECAKILDYMLTPEFVVEMTKGWPGYWTIPIKELANVDTSSLTGLSLFTIDCVKNAIPYIDKGNFAYHPSTFFPPATVTAFTDIDTVWQGVVTAEQYCATVAKELDAEIAAKLICPLAKPAY</sequence>
<protein>
    <submittedName>
        <fullName evidence="1">Uncharacterized protein</fullName>
    </submittedName>
</protein>
<dbReference type="Gene3D" id="3.40.190.10">
    <property type="entry name" value="Periplasmic binding protein-like II"/>
    <property type="match status" value="1"/>
</dbReference>
<accession>A0A645HVR0</accession>